<dbReference type="HAMAP" id="MF_00689">
    <property type="entry name" value="Bpt"/>
    <property type="match status" value="1"/>
</dbReference>
<organism evidence="6 7">
    <name type="scientific">Ahniella affigens</name>
    <dbReference type="NCBI Taxonomy" id="2021234"/>
    <lineage>
        <taxon>Bacteria</taxon>
        <taxon>Pseudomonadati</taxon>
        <taxon>Pseudomonadota</taxon>
        <taxon>Gammaproteobacteria</taxon>
        <taxon>Lysobacterales</taxon>
        <taxon>Rhodanobacteraceae</taxon>
        <taxon>Ahniella</taxon>
    </lineage>
</organism>
<evidence type="ECO:0000256" key="4">
    <source>
        <dbReference type="HAMAP-Rule" id="MF_00689"/>
    </source>
</evidence>
<dbReference type="OrthoDB" id="9782022at2"/>
<dbReference type="PROSITE" id="PS51186">
    <property type="entry name" value="GNAT"/>
    <property type="match status" value="1"/>
</dbReference>
<evidence type="ECO:0000256" key="1">
    <source>
        <dbReference type="ARBA" id="ARBA00022490"/>
    </source>
</evidence>
<dbReference type="GO" id="GO:0005737">
    <property type="term" value="C:cytoplasm"/>
    <property type="evidence" value="ECO:0007669"/>
    <property type="project" value="UniProtKB-SubCell"/>
</dbReference>
<evidence type="ECO:0000313" key="7">
    <source>
        <dbReference type="Proteomes" id="UP000241074"/>
    </source>
</evidence>
<evidence type="ECO:0000259" key="5">
    <source>
        <dbReference type="PROSITE" id="PS51186"/>
    </source>
</evidence>
<dbReference type="PIRSF" id="PIRSF037208">
    <property type="entry name" value="ATE_pro_prd"/>
    <property type="match status" value="1"/>
</dbReference>
<comment type="catalytic activity">
    <reaction evidence="4">
        <text>N-terminal L-glutamyl-[protein] + L-leucyl-tRNA(Leu) = N-terminal L-leucyl-L-glutamyl-[protein] + tRNA(Leu) + H(+)</text>
        <dbReference type="Rhea" id="RHEA:50412"/>
        <dbReference type="Rhea" id="RHEA-COMP:9613"/>
        <dbReference type="Rhea" id="RHEA-COMP:9622"/>
        <dbReference type="Rhea" id="RHEA-COMP:12664"/>
        <dbReference type="Rhea" id="RHEA-COMP:12668"/>
        <dbReference type="ChEBI" id="CHEBI:15378"/>
        <dbReference type="ChEBI" id="CHEBI:64721"/>
        <dbReference type="ChEBI" id="CHEBI:78442"/>
        <dbReference type="ChEBI" id="CHEBI:78494"/>
        <dbReference type="ChEBI" id="CHEBI:133041"/>
        <dbReference type="EC" id="2.3.2.29"/>
    </reaction>
</comment>
<dbReference type="GO" id="GO:0016747">
    <property type="term" value="F:acyltransferase activity, transferring groups other than amino-acyl groups"/>
    <property type="evidence" value="ECO:0007669"/>
    <property type="project" value="InterPro"/>
</dbReference>
<dbReference type="InterPro" id="IPR007471">
    <property type="entry name" value="N-end_Aminoacyl_Trfase_N"/>
</dbReference>
<comment type="subcellular location">
    <subcellularLocation>
        <location evidence="4">Cytoplasm</location>
    </subcellularLocation>
</comment>
<evidence type="ECO:0000313" key="6">
    <source>
        <dbReference type="EMBL" id="AVP99000.1"/>
    </source>
</evidence>
<sequence length="243" mass="27653">MRRAESARLFKTRPHACGYYPDRIAENLVIDPEAPNLGLLYGTALNQGYRRSGGHLYRPACSSCQACVPTRIEVDRFTPNRTQRRVLKRNQDLTIRTVPAGTDPEHFALYQRYLSERHAGGGMDQGNQDAFREFLLAPFARSLFLEIRHESRLLACAVTDHTEQGLSAVYTFFDPEFSGRSLGVLAILKQIALCRRLGLPYLYLGFWLSAHPKMDYKRQFQPQEHLGPDGIWRLAPPQSGVPY</sequence>
<protein>
    <recommendedName>
        <fullName evidence="4">Aspartate/glutamate leucyltransferase</fullName>
        <ecNumber evidence="4">2.3.2.29</ecNumber>
    </recommendedName>
</protein>
<evidence type="ECO:0000256" key="3">
    <source>
        <dbReference type="ARBA" id="ARBA00023315"/>
    </source>
</evidence>
<reference evidence="6 7" key="1">
    <citation type="submission" date="2018-03" db="EMBL/GenBank/DDBJ databases">
        <title>Ahniella affigens gen. nov., sp. nov., a gammaproteobacterium isolated from sandy soil near a stream.</title>
        <authorList>
            <person name="Ko Y."/>
            <person name="Kim J.-H."/>
        </authorList>
    </citation>
    <scope>NUCLEOTIDE SEQUENCE [LARGE SCALE GENOMIC DNA]</scope>
    <source>
        <strain evidence="6 7">D13</strain>
    </source>
</reference>
<dbReference type="AlphaFoldDB" id="A0A2P1PVY8"/>
<dbReference type="GO" id="GO:0004057">
    <property type="term" value="F:arginyl-tRNA--protein transferase activity"/>
    <property type="evidence" value="ECO:0007669"/>
    <property type="project" value="InterPro"/>
</dbReference>
<comment type="function">
    <text evidence="4">Functions in the N-end rule pathway of protein degradation where it conjugates Leu from its aminoacyl-tRNA to the N-termini of proteins containing an N-terminal aspartate or glutamate.</text>
</comment>
<dbReference type="GO" id="GO:0071596">
    <property type="term" value="P:ubiquitin-dependent protein catabolic process via the N-end rule pathway"/>
    <property type="evidence" value="ECO:0007669"/>
    <property type="project" value="InterPro"/>
</dbReference>
<feature type="domain" description="N-acetyltransferase" evidence="5">
    <location>
        <begin position="93"/>
        <end position="243"/>
    </location>
</feature>
<accession>A0A2P1PVY8</accession>
<name>A0A2P1PVY8_9GAMM</name>
<dbReference type="Proteomes" id="UP000241074">
    <property type="component" value="Chromosome"/>
</dbReference>
<gene>
    <name evidence="4" type="primary">bpt</name>
    <name evidence="6" type="ORF">C7S18_18265</name>
</gene>
<dbReference type="SUPFAM" id="SSF55729">
    <property type="entry name" value="Acyl-CoA N-acyltransferases (Nat)"/>
    <property type="match status" value="1"/>
</dbReference>
<dbReference type="Pfam" id="PF04377">
    <property type="entry name" value="ATE_C"/>
    <property type="match status" value="1"/>
</dbReference>
<dbReference type="EC" id="2.3.2.29" evidence="4"/>
<keyword evidence="1 4" id="KW-0963">Cytoplasm</keyword>
<dbReference type="RefSeq" id="WP_106892919.1">
    <property type="nucleotide sequence ID" value="NZ_CP027860.1"/>
</dbReference>
<dbReference type="InterPro" id="IPR017138">
    <property type="entry name" value="Asp_Glu_LeuTrfase"/>
</dbReference>
<dbReference type="EMBL" id="CP027860">
    <property type="protein sequence ID" value="AVP99000.1"/>
    <property type="molecule type" value="Genomic_DNA"/>
</dbReference>
<proteinExistence type="inferred from homology"/>
<dbReference type="GO" id="GO:0008914">
    <property type="term" value="F:leucyl-tRNA--protein transferase activity"/>
    <property type="evidence" value="ECO:0007669"/>
    <property type="project" value="UniProtKB-UniRule"/>
</dbReference>
<comment type="similarity">
    <text evidence="4">Belongs to the R-transferase family. Bpt subfamily.</text>
</comment>
<dbReference type="NCBIfam" id="NF002346">
    <property type="entry name" value="PRK01305.2-3"/>
    <property type="match status" value="1"/>
</dbReference>
<keyword evidence="7" id="KW-1185">Reference proteome</keyword>
<keyword evidence="3 4" id="KW-0012">Acyltransferase</keyword>
<dbReference type="InterPro" id="IPR007472">
    <property type="entry name" value="N-end_Aminoacyl_Trfase_C"/>
</dbReference>
<dbReference type="NCBIfam" id="NF002341">
    <property type="entry name" value="PRK01305.1-1"/>
    <property type="match status" value="1"/>
</dbReference>
<dbReference type="InterPro" id="IPR030700">
    <property type="entry name" value="N-end_Aminoacyl_Trfase"/>
</dbReference>
<dbReference type="PANTHER" id="PTHR21367:SF1">
    <property type="entry name" value="ARGINYL-TRNA--PROTEIN TRANSFERASE 1"/>
    <property type="match status" value="1"/>
</dbReference>
<keyword evidence="2 4" id="KW-0808">Transferase</keyword>
<dbReference type="KEGG" id="xba:C7S18_18265"/>
<dbReference type="InterPro" id="IPR016181">
    <property type="entry name" value="Acyl_CoA_acyltransferase"/>
</dbReference>
<comment type="catalytic activity">
    <reaction evidence="4">
        <text>N-terminal L-aspartyl-[protein] + L-leucyl-tRNA(Leu) = N-terminal L-leucyl-L-aspartyl-[protein] + tRNA(Leu) + H(+)</text>
        <dbReference type="Rhea" id="RHEA:50420"/>
        <dbReference type="Rhea" id="RHEA-COMP:9613"/>
        <dbReference type="Rhea" id="RHEA-COMP:9622"/>
        <dbReference type="Rhea" id="RHEA-COMP:12669"/>
        <dbReference type="Rhea" id="RHEA-COMP:12674"/>
        <dbReference type="ChEBI" id="CHEBI:15378"/>
        <dbReference type="ChEBI" id="CHEBI:64720"/>
        <dbReference type="ChEBI" id="CHEBI:78442"/>
        <dbReference type="ChEBI" id="CHEBI:78494"/>
        <dbReference type="ChEBI" id="CHEBI:133042"/>
        <dbReference type="EC" id="2.3.2.29"/>
    </reaction>
</comment>
<reference evidence="6 7" key="2">
    <citation type="submission" date="2018-03" db="EMBL/GenBank/DDBJ databases">
        <authorList>
            <person name="Keele B.F."/>
        </authorList>
    </citation>
    <scope>NUCLEOTIDE SEQUENCE [LARGE SCALE GENOMIC DNA]</scope>
    <source>
        <strain evidence="6 7">D13</strain>
    </source>
</reference>
<dbReference type="Pfam" id="PF04376">
    <property type="entry name" value="ATE_N"/>
    <property type="match status" value="1"/>
</dbReference>
<evidence type="ECO:0000256" key="2">
    <source>
        <dbReference type="ARBA" id="ARBA00022679"/>
    </source>
</evidence>
<dbReference type="PANTHER" id="PTHR21367">
    <property type="entry name" value="ARGININE-TRNA-PROTEIN TRANSFERASE 1"/>
    <property type="match status" value="1"/>
</dbReference>
<dbReference type="InterPro" id="IPR000182">
    <property type="entry name" value="GNAT_dom"/>
</dbReference>
<dbReference type="NCBIfam" id="NF002342">
    <property type="entry name" value="PRK01305.1-3"/>
    <property type="match status" value="1"/>
</dbReference>